<dbReference type="SMART" id="SM00248">
    <property type="entry name" value="ANK"/>
    <property type="match status" value="16"/>
</dbReference>
<evidence type="ECO:0000256" key="2">
    <source>
        <dbReference type="ARBA" id="ARBA00023043"/>
    </source>
</evidence>
<reference evidence="3" key="1">
    <citation type="submission" date="2022-03" db="EMBL/GenBank/DDBJ databases">
        <authorList>
            <person name="Martin C."/>
        </authorList>
    </citation>
    <scope>NUCLEOTIDE SEQUENCE</scope>
</reference>
<keyword evidence="1" id="KW-0677">Repeat</keyword>
<keyword evidence="2" id="KW-0040">ANK repeat</keyword>
<dbReference type="OrthoDB" id="6093602at2759"/>
<evidence type="ECO:0000313" key="4">
    <source>
        <dbReference type="Proteomes" id="UP000749559"/>
    </source>
</evidence>
<accession>A0A8J1TUS0</accession>
<sequence>MADDDAINVSELAAKLHVAIKDNAESMFNLILERFKEHAIEICLENIRPVGTSLHVAAATGRLGMLKTLLEVTNNQFGISSECDFMNGHPRLNVKTDDIELSMAPLHLATFGGHFSCIELLLNLGANVNQQDSWLRTSLHIAASQGLDDILGYLVRKGGELNVQDLDGRCPLYMAGLSARSATIQTLLGLGADPNTANYDGETTLHLAAKFGLKKTAENLIANGAIVNAKTLTGETPLMSGLKSEWNKKSQDKVIQFSRFLILREADVNEPDLTGMYPIHISVERGYEELSEAFMRMDLKMNVQNDEGQTALHIALQKGYMSMARKIMNRKGTLLNIEDHKGRTCLHIAATKGNTEIIRMLVKRSVRVEMLNENGQNALHMAVKGGHLGSVEELCVAQTGLNVLDSDGRAPLHIALIHKEEAIAKMLIERGVDVNIASAPNSSTPLHIAASKGLQKSLSCLISHDAVVNRKDKRGSVPLHRACMFGQKDIVKILLENSSNVDVRMGRACISPLMIAIEKENINIIKMLLDKGANVNLQSRYEYPLHKATKVENATIVRLLLSHESKVNSRGCFKQTALHCCAGTGELEIADILMDEGADLLAVDSEERTPLDIAKLVKDNDDMIYLLDARMRLKAKFEAMAM</sequence>
<dbReference type="PRINTS" id="PR01415">
    <property type="entry name" value="ANKYRIN"/>
</dbReference>
<dbReference type="InterPro" id="IPR036770">
    <property type="entry name" value="Ankyrin_rpt-contain_sf"/>
</dbReference>
<dbReference type="AlphaFoldDB" id="A0A8J1TUS0"/>
<dbReference type="Pfam" id="PF00023">
    <property type="entry name" value="Ank"/>
    <property type="match status" value="2"/>
</dbReference>
<evidence type="ECO:0000313" key="3">
    <source>
        <dbReference type="EMBL" id="CAH1790043.1"/>
    </source>
</evidence>
<dbReference type="Pfam" id="PF12796">
    <property type="entry name" value="Ank_2"/>
    <property type="match status" value="4"/>
</dbReference>
<dbReference type="PANTHER" id="PTHR24198">
    <property type="entry name" value="ANKYRIN REPEAT AND PROTEIN KINASE DOMAIN-CONTAINING PROTEIN"/>
    <property type="match status" value="1"/>
</dbReference>
<dbReference type="PROSITE" id="PS50088">
    <property type="entry name" value="ANK_REPEAT"/>
    <property type="match status" value="12"/>
</dbReference>
<organism evidence="3 4">
    <name type="scientific">Owenia fusiformis</name>
    <name type="common">Polychaete worm</name>
    <dbReference type="NCBI Taxonomy" id="6347"/>
    <lineage>
        <taxon>Eukaryota</taxon>
        <taxon>Metazoa</taxon>
        <taxon>Spiralia</taxon>
        <taxon>Lophotrochozoa</taxon>
        <taxon>Annelida</taxon>
        <taxon>Polychaeta</taxon>
        <taxon>Sedentaria</taxon>
        <taxon>Canalipalpata</taxon>
        <taxon>Sabellida</taxon>
        <taxon>Oweniida</taxon>
        <taxon>Oweniidae</taxon>
        <taxon>Owenia</taxon>
    </lineage>
</organism>
<protein>
    <submittedName>
        <fullName evidence="3">Uncharacterized protein</fullName>
    </submittedName>
</protein>
<keyword evidence="4" id="KW-1185">Reference proteome</keyword>
<dbReference type="EMBL" id="CAIIXF020000007">
    <property type="protein sequence ID" value="CAH1790043.1"/>
    <property type="molecule type" value="Genomic_DNA"/>
</dbReference>
<dbReference type="Gene3D" id="1.25.40.20">
    <property type="entry name" value="Ankyrin repeat-containing domain"/>
    <property type="match status" value="3"/>
</dbReference>
<dbReference type="InterPro" id="IPR002110">
    <property type="entry name" value="Ankyrin_rpt"/>
</dbReference>
<dbReference type="PANTHER" id="PTHR24198:SF165">
    <property type="entry name" value="ANKYRIN REPEAT-CONTAINING PROTEIN-RELATED"/>
    <property type="match status" value="1"/>
</dbReference>
<gene>
    <name evidence="3" type="ORF">OFUS_LOCUS15304</name>
</gene>
<evidence type="ECO:0000256" key="1">
    <source>
        <dbReference type="ARBA" id="ARBA00022737"/>
    </source>
</evidence>
<comment type="caution">
    <text evidence="3">The sequence shown here is derived from an EMBL/GenBank/DDBJ whole genome shotgun (WGS) entry which is preliminary data.</text>
</comment>
<dbReference type="SUPFAM" id="SSF48403">
    <property type="entry name" value="Ankyrin repeat"/>
    <property type="match status" value="2"/>
</dbReference>
<proteinExistence type="predicted"/>
<dbReference type="Proteomes" id="UP000749559">
    <property type="component" value="Unassembled WGS sequence"/>
</dbReference>
<name>A0A8J1TUS0_OWEFU</name>
<dbReference type="PROSITE" id="PS50297">
    <property type="entry name" value="ANK_REP_REGION"/>
    <property type="match status" value="10"/>
</dbReference>